<organism evidence="1 2">
    <name type="scientific">Cichorium intybus</name>
    <name type="common">Chicory</name>
    <dbReference type="NCBI Taxonomy" id="13427"/>
    <lineage>
        <taxon>Eukaryota</taxon>
        <taxon>Viridiplantae</taxon>
        <taxon>Streptophyta</taxon>
        <taxon>Embryophyta</taxon>
        <taxon>Tracheophyta</taxon>
        <taxon>Spermatophyta</taxon>
        <taxon>Magnoliopsida</taxon>
        <taxon>eudicotyledons</taxon>
        <taxon>Gunneridae</taxon>
        <taxon>Pentapetalae</taxon>
        <taxon>asterids</taxon>
        <taxon>campanulids</taxon>
        <taxon>Asterales</taxon>
        <taxon>Asteraceae</taxon>
        <taxon>Cichorioideae</taxon>
        <taxon>Cichorieae</taxon>
        <taxon>Cichoriinae</taxon>
        <taxon>Cichorium</taxon>
    </lineage>
</organism>
<reference evidence="1 2" key="2">
    <citation type="journal article" date="2022" name="Mol. Ecol. Resour.">
        <title>The genomes of chicory, endive, great burdock and yacon provide insights into Asteraceae paleo-polyploidization history and plant inulin production.</title>
        <authorList>
            <person name="Fan W."/>
            <person name="Wang S."/>
            <person name="Wang H."/>
            <person name="Wang A."/>
            <person name="Jiang F."/>
            <person name="Liu H."/>
            <person name="Zhao H."/>
            <person name="Xu D."/>
            <person name="Zhang Y."/>
        </authorList>
    </citation>
    <scope>NUCLEOTIDE SEQUENCE [LARGE SCALE GENOMIC DNA]</scope>
    <source>
        <strain evidence="2">cv. Punajuju</strain>
        <tissue evidence="1">Leaves</tissue>
    </source>
</reference>
<reference evidence="2" key="1">
    <citation type="journal article" date="2022" name="Mol. Ecol. Resour.">
        <title>The genomes of chicory, endive, great burdock and yacon provide insights into Asteraceae palaeo-polyploidization history and plant inulin production.</title>
        <authorList>
            <person name="Fan W."/>
            <person name="Wang S."/>
            <person name="Wang H."/>
            <person name="Wang A."/>
            <person name="Jiang F."/>
            <person name="Liu H."/>
            <person name="Zhao H."/>
            <person name="Xu D."/>
            <person name="Zhang Y."/>
        </authorList>
    </citation>
    <scope>NUCLEOTIDE SEQUENCE [LARGE SCALE GENOMIC DNA]</scope>
    <source>
        <strain evidence="2">cv. Punajuju</strain>
    </source>
</reference>
<keyword evidence="2" id="KW-1185">Reference proteome</keyword>
<gene>
    <name evidence="1" type="ORF">L2E82_05395</name>
</gene>
<comment type="caution">
    <text evidence="1">The sequence shown here is derived from an EMBL/GenBank/DDBJ whole genome shotgun (WGS) entry which is preliminary data.</text>
</comment>
<evidence type="ECO:0000313" key="1">
    <source>
        <dbReference type="EMBL" id="KAI3791574.1"/>
    </source>
</evidence>
<evidence type="ECO:0000313" key="2">
    <source>
        <dbReference type="Proteomes" id="UP001055811"/>
    </source>
</evidence>
<dbReference type="Proteomes" id="UP001055811">
    <property type="component" value="Linkage Group LG01"/>
</dbReference>
<proteinExistence type="predicted"/>
<protein>
    <submittedName>
        <fullName evidence="1">Uncharacterized protein</fullName>
    </submittedName>
</protein>
<dbReference type="EMBL" id="CM042009">
    <property type="protein sequence ID" value="KAI3791574.1"/>
    <property type="molecule type" value="Genomic_DNA"/>
</dbReference>
<accession>A0ACB9H6S6</accession>
<sequence>MDPGRVLKPGSGYAFSSFKSVENVILLHFRTKNGKLRFSELKEAILGQITPEDSWGNIEFQSLERVNIANETSKRRMIIEFTERDCGVSVAVIGEGM</sequence>
<name>A0ACB9H6S6_CICIN</name>